<accession>A0A425DHQ4</accession>
<dbReference type="AlphaFoldDB" id="A0A425DHQ4"/>
<keyword evidence="2" id="KW-1185">Reference proteome</keyword>
<dbReference type="EMBL" id="MZMZ02001639">
    <property type="protein sequence ID" value="RQM28750.1"/>
    <property type="molecule type" value="Genomic_DNA"/>
</dbReference>
<gene>
    <name evidence="1" type="ORF">B5M09_011676</name>
</gene>
<comment type="caution">
    <text evidence="1">The sequence shown here is derived from an EMBL/GenBank/DDBJ whole genome shotgun (WGS) entry which is preliminary data.</text>
</comment>
<evidence type="ECO:0000313" key="1">
    <source>
        <dbReference type="EMBL" id="RQM28750.1"/>
    </source>
</evidence>
<proteinExistence type="predicted"/>
<sequence length="146" mass="16195">MKKFLLQQPKNKAWIEAQEQRQNHTTVQSQALKLLRATVYPELTRATIDKAAAAPEALAEYITVPKDELLQVPVRFLITTKTKFVTDTSSGDGTSESKHRGMLTLLTLHTTHVPLEADDTSSTKKPSSYLLQCAWETGNPLSRGAC</sequence>
<protein>
    <submittedName>
        <fullName evidence="1">Uncharacterized protein</fullName>
    </submittedName>
</protein>
<organism evidence="1 2">
    <name type="scientific">Aphanomyces astaci</name>
    <name type="common">Crayfish plague agent</name>
    <dbReference type="NCBI Taxonomy" id="112090"/>
    <lineage>
        <taxon>Eukaryota</taxon>
        <taxon>Sar</taxon>
        <taxon>Stramenopiles</taxon>
        <taxon>Oomycota</taxon>
        <taxon>Saprolegniomycetes</taxon>
        <taxon>Saprolegniales</taxon>
        <taxon>Verrucalvaceae</taxon>
        <taxon>Aphanomyces</taxon>
    </lineage>
</organism>
<name>A0A425DHQ4_APHAT</name>
<evidence type="ECO:0000313" key="2">
    <source>
        <dbReference type="Proteomes" id="UP000284702"/>
    </source>
</evidence>
<dbReference type="Proteomes" id="UP000284702">
    <property type="component" value="Unassembled WGS sequence"/>
</dbReference>
<reference evidence="1" key="1">
    <citation type="submission" date="2018-07" db="EMBL/GenBank/DDBJ databases">
        <title>Annotation of Aphanomyces astaci genome assembly.</title>
        <authorList>
            <person name="Studholme D.J."/>
        </authorList>
    </citation>
    <scope>NUCLEOTIDE SEQUENCE [LARGE SCALE GENOMIC DNA]</scope>
    <source>
        <strain evidence="1">Pc</strain>
    </source>
</reference>